<dbReference type="EMBL" id="CAJVCH010259289">
    <property type="protein sequence ID" value="CAG7733928.1"/>
    <property type="molecule type" value="Genomic_DNA"/>
</dbReference>
<gene>
    <name evidence="5" type="ORF">AFUS01_LOCUS22344</name>
</gene>
<proteinExistence type="predicted"/>
<name>A0A8J2K6A6_9HEXA</name>
<dbReference type="Proteomes" id="UP000708208">
    <property type="component" value="Unassembled WGS sequence"/>
</dbReference>
<sequence length="257" mass="29759">MAGLDFDEDFFLPDPDFLKALESESDEVVIRHPDLITKGMERVKPDDIRVNFGLVEGEELYYCPYNRSHQVMNCRYSQHLQKCRHNYLNAVKKRKPVVKIEICPYRPALHHMSEFYMKRHLVKCPQREVFVDTLKEFQECTVSNPNIDHLQLNDYNVASIPEDLRVCSLEIPIEPPEVVCETFGLSVENECGDSDCEAGGYDPKIKLAQGFYYSNPQGLTKSEKKLHRERETIRFEEFKGKVGDGNELTESKDSSRS</sequence>
<evidence type="ECO:0000313" key="6">
    <source>
        <dbReference type="Proteomes" id="UP000708208"/>
    </source>
</evidence>
<comment type="caution">
    <text evidence="5">The sequence shown here is derived from an EMBL/GenBank/DDBJ whole genome shotgun (WGS) entry which is preliminary data.</text>
</comment>
<dbReference type="AlphaFoldDB" id="A0A8J2K6A6"/>
<evidence type="ECO:0000256" key="3">
    <source>
        <dbReference type="ARBA" id="ARBA00022833"/>
    </source>
</evidence>
<keyword evidence="6" id="KW-1185">Reference proteome</keyword>
<dbReference type="InterPro" id="IPR022776">
    <property type="entry name" value="TRM13/UPF0224_CHHC_Znf_dom"/>
</dbReference>
<evidence type="ECO:0000256" key="1">
    <source>
        <dbReference type="ARBA" id="ARBA00022723"/>
    </source>
</evidence>
<dbReference type="GO" id="GO:0008270">
    <property type="term" value="F:zinc ion binding"/>
    <property type="evidence" value="ECO:0007669"/>
    <property type="project" value="UniProtKB-KW"/>
</dbReference>
<feature type="domain" description="CHHC U11-48K-type" evidence="4">
    <location>
        <begin position="60"/>
        <end position="87"/>
    </location>
</feature>
<evidence type="ECO:0000259" key="4">
    <source>
        <dbReference type="PROSITE" id="PS51800"/>
    </source>
</evidence>
<organism evidence="5 6">
    <name type="scientific">Allacma fusca</name>
    <dbReference type="NCBI Taxonomy" id="39272"/>
    <lineage>
        <taxon>Eukaryota</taxon>
        <taxon>Metazoa</taxon>
        <taxon>Ecdysozoa</taxon>
        <taxon>Arthropoda</taxon>
        <taxon>Hexapoda</taxon>
        <taxon>Collembola</taxon>
        <taxon>Symphypleona</taxon>
        <taxon>Sminthuridae</taxon>
        <taxon>Allacma</taxon>
    </lineage>
</organism>
<evidence type="ECO:0000256" key="2">
    <source>
        <dbReference type="ARBA" id="ARBA00022771"/>
    </source>
</evidence>
<protein>
    <recommendedName>
        <fullName evidence="4">CHHC U11-48K-type domain-containing protein</fullName>
    </recommendedName>
</protein>
<keyword evidence="3" id="KW-0862">Zinc</keyword>
<reference evidence="5" key="1">
    <citation type="submission" date="2021-06" db="EMBL/GenBank/DDBJ databases">
        <authorList>
            <person name="Hodson N. C."/>
            <person name="Mongue J. A."/>
            <person name="Jaron S. K."/>
        </authorList>
    </citation>
    <scope>NUCLEOTIDE SEQUENCE</scope>
</reference>
<dbReference type="PROSITE" id="PS51800">
    <property type="entry name" value="ZF_CHHC_U11_48K"/>
    <property type="match status" value="1"/>
</dbReference>
<dbReference type="Pfam" id="PF05253">
    <property type="entry name" value="zf-U11-48K"/>
    <property type="match status" value="1"/>
</dbReference>
<keyword evidence="2" id="KW-0863">Zinc-finger</keyword>
<evidence type="ECO:0000313" key="5">
    <source>
        <dbReference type="EMBL" id="CAG7733928.1"/>
    </source>
</evidence>
<keyword evidence="1" id="KW-0479">Metal-binding</keyword>
<accession>A0A8J2K6A6</accession>
<dbReference type="OrthoDB" id="5839404at2759"/>